<dbReference type="GO" id="GO:0003677">
    <property type="term" value="F:DNA binding"/>
    <property type="evidence" value="ECO:0007669"/>
    <property type="project" value="UniProtKB-KW"/>
</dbReference>
<gene>
    <name evidence="2" type="ORF">EUX52_07765</name>
</gene>
<organism evidence="2 3">
    <name type="scientific">Haemophilus haemolyticus</name>
    <dbReference type="NCBI Taxonomy" id="726"/>
    <lineage>
        <taxon>Bacteria</taxon>
        <taxon>Pseudomonadati</taxon>
        <taxon>Pseudomonadota</taxon>
        <taxon>Gammaproteobacteria</taxon>
        <taxon>Pasteurellales</taxon>
        <taxon>Pasteurellaceae</taxon>
        <taxon>Haemophilus</taxon>
    </lineage>
</organism>
<dbReference type="InterPro" id="IPR007499">
    <property type="entry name" value="ERF_bacteria_virus"/>
</dbReference>
<sequence length="211" mass="24566">MSIYAKLSQARVKLQKENLKKTGNNRSFKYFELKDFLPRVNEIFDELKMCAVVRYSSELATLTVYNCEKDESIEFTSPMVQKALPSGTEIQNLGAIQTYQRRYLYLTALEIVEDDLVDSIPPEKAEQKKQESQKHYNKSTPPSTSSIPANPSQADQKTVIEKLKDGLRECKDKQELEQRYAKQLPWLEQNHSELIDEYNSFYDECLFNLNM</sequence>
<reference evidence="2 3" key="1">
    <citation type="submission" date="2019-01" db="EMBL/GenBank/DDBJ databases">
        <title>Comparative genomic analysis identifies haemin-independent Haemophilus haemolyticus: a formal re-classification of Haemophilus intermedius.</title>
        <authorList>
            <person name="Harris T.M."/>
            <person name="Price E.P."/>
            <person name="Sarovich D.S."/>
            <person name="Norskov-Lauritsen N."/>
            <person name="Beissbarth J."/>
            <person name="Chang A.B."/>
            <person name="Smith-Vaughan H.C."/>
        </authorList>
    </citation>
    <scope>NUCLEOTIDE SEQUENCE [LARGE SCALE GENOMIC DNA]</scope>
    <source>
        <strain evidence="2 3">60982 B Hi-1</strain>
    </source>
</reference>
<accession>A0A502LEI8</accession>
<evidence type="ECO:0000313" key="2">
    <source>
        <dbReference type="EMBL" id="TPH20705.1"/>
    </source>
</evidence>
<evidence type="ECO:0000256" key="1">
    <source>
        <dbReference type="SAM" id="MobiDB-lite"/>
    </source>
</evidence>
<keyword evidence="2" id="KW-0238">DNA-binding</keyword>
<dbReference type="Pfam" id="PF04404">
    <property type="entry name" value="ERF"/>
    <property type="match status" value="1"/>
</dbReference>
<evidence type="ECO:0000313" key="3">
    <source>
        <dbReference type="Proteomes" id="UP000316282"/>
    </source>
</evidence>
<name>A0A502LEI8_HAEHA</name>
<dbReference type="RefSeq" id="WP_140527783.1">
    <property type="nucleotide sequence ID" value="NZ_SDPD01000009.1"/>
</dbReference>
<proteinExistence type="predicted"/>
<dbReference type="Proteomes" id="UP000316282">
    <property type="component" value="Unassembled WGS sequence"/>
</dbReference>
<feature type="compositionally biased region" description="Polar residues" evidence="1">
    <location>
        <begin position="138"/>
        <end position="156"/>
    </location>
</feature>
<dbReference type="AlphaFoldDB" id="A0A502LEI8"/>
<protein>
    <submittedName>
        <fullName evidence="2">Single-stranded DNA-binding protein</fullName>
    </submittedName>
</protein>
<comment type="caution">
    <text evidence="2">The sequence shown here is derived from an EMBL/GenBank/DDBJ whole genome shotgun (WGS) entry which is preliminary data.</text>
</comment>
<feature type="compositionally biased region" description="Basic and acidic residues" evidence="1">
    <location>
        <begin position="124"/>
        <end position="134"/>
    </location>
</feature>
<feature type="region of interest" description="Disordered" evidence="1">
    <location>
        <begin position="124"/>
        <end position="156"/>
    </location>
</feature>
<dbReference type="EMBL" id="SDPD01000009">
    <property type="protein sequence ID" value="TPH20705.1"/>
    <property type="molecule type" value="Genomic_DNA"/>
</dbReference>